<keyword evidence="1" id="KW-0614">Plasmid</keyword>
<dbReference type="OrthoDB" id="8446074at2"/>
<dbReference type="KEGG" id="mtun:MTUNDRAET4_0125.2"/>
<protein>
    <recommendedName>
        <fullName evidence="3">CobQ/CobB/MinD/ParA nucleotide binding domain-containing protein</fullName>
    </recommendedName>
</protein>
<evidence type="ECO:0000313" key="2">
    <source>
        <dbReference type="Proteomes" id="UP000294360"/>
    </source>
</evidence>
<organism evidence="1 2">
    <name type="scientific">Methylocella tundrae</name>
    <dbReference type="NCBI Taxonomy" id="227605"/>
    <lineage>
        <taxon>Bacteria</taxon>
        <taxon>Pseudomonadati</taxon>
        <taxon>Pseudomonadota</taxon>
        <taxon>Alphaproteobacteria</taxon>
        <taxon>Hyphomicrobiales</taxon>
        <taxon>Beijerinckiaceae</taxon>
        <taxon>Methylocella</taxon>
    </lineage>
</organism>
<proteinExistence type="predicted"/>
<dbReference type="EMBL" id="LR536452">
    <property type="protein sequence ID" value="VFU17586.1"/>
    <property type="molecule type" value="Genomic_DNA"/>
</dbReference>
<evidence type="ECO:0000313" key="1">
    <source>
        <dbReference type="EMBL" id="VFU17586.1"/>
    </source>
</evidence>
<gene>
    <name evidence="1" type="ORF">MTUNDRAET4_0125</name>
</gene>
<reference evidence="1 2" key="1">
    <citation type="submission" date="2019-03" db="EMBL/GenBank/DDBJ databases">
        <authorList>
            <person name="Kox A.R. M."/>
        </authorList>
    </citation>
    <scope>NUCLEOTIDE SEQUENCE [LARGE SCALE GENOMIC DNA]</scope>
    <source>
        <strain evidence="1">MTUNDRAET4 annotated genome</strain>
        <plasmid evidence="2">3</plasmid>
    </source>
</reference>
<name>A0A4U8Z7Q8_METTU</name>
<dbReference type="AlphaFoldDB" id="A0A4U8Z7Q8"/>
<dbReference type="RefSeq" id="WP_134493373.1">
    <property type="nucleotide sequence ID" value="NZ_CP139087.1"/>
</dbReference>
<dbReference type="Proteomes" id="UP000294360">
    <property type="component" value="Plasmid 3"/>
</dbReference>
<sequence length="263" mass="29113">MNIQAFEEQSGASAERPPVLVVRHGRGRTGGSTFLDFLIQRARRAGREVIIGDGDKGNPTLAAFYPAEEQDGARQPISADIADVSEWVTTLSGEMALRKASLVLDLGGGDRVLAEHARDMNLPEFCEDVGATALGVFMIGPDKDDFEHVLSIFRAGYFRAEHSILVLNYNLVKAGKNAVSAFEWLESHSGYSEMLKRGSVIRMEKLACMEVMRAEGLSLNEAIEGRRGKSGVPFDPARAYQVKVWMNKMEKQFRTYGIEDWLP</sequence>
<accession>A0A4U8Z7Q8</accession>
<evidence type="ECO:0008006" key="3">
    <source>
        <dbReference type="Google" id="ProtNLM"/>
    </source>
</evidence>
<geneLocation type="plasmid" evidence="1 2">
    <name>3</name>
</geneLocation>